<dbReference type="GeneID" id="64973108"/>
<reference evidence="8" key="2">
    <citation type="submission" date="2021-02" db="EMBL/GenBank/DDBJ databases">
        <title>Aspergillus puulaauensis MK2 genome sequence.</title>
        <authorList>
            <person name="Futagami T."/>
            <person name="Mori K."/>
            <person name="Kadooka C."/>
            <person name="Tanaka T."/>
        </authorList>
    </citation>
    <scope>NUCLEOTIDE SEQUENCE</scope>
    <source>
        <strain evidence="8">MK2</strain>
    </source>
</reference>
<evidence type="ECO:0000256" key="1">
    <source>
        <dbReference type="ARBA" id="ARBA00004167"/>
    </source>
</evidence>
<dbReference type="GO" id="GO:0016020">
    <property type="term" value="C:membrane"/>
    <property type="evidence" value="ECO:0007669"/>
    <property type="project" value="UniProtKB-SubCell"/>
</dbReference>
<feature type="region of interest" description="Disordered" evidence="5">
    <location>
        <begin position="269"/>
        <end position="314"/>
    </location>
</feature>
<feature type="signal peptide" evidence="7">
    <location>
        <begin position="1"/>
        <end position="25"/>
    </location>
</feature>
<evidence type="ECO:0000313" key="8">
    <source>
        <dbReference type="EMBL" id="BCS23103.1"/>
    </source>
</evidence>
<dbReference type="Proteomes" id="UP000654913">
    <property type="component" value="Chromosome 3"/>
</dbReference>
<keyword evidence="9" id="KW-1185">Reference proteome</keyword>
<evidence type="ECO:0000256" key="5">
    <source>
        <dbReference type="SAM" id="MobiDB-lite"/>
    </source>
</evidence>
<organism evidence="8 9">
    <name type="scientific">Aspergillus puulaauensis</name>
    <dbReference type="NCBI Taxonomy" id="1220207"/>
    <lineage>
        <taxon>Eukaryota</taxon>
        <taxon>Fungi</taxon>
        <taxon>Dikarya</taxon>
        <taxon>Ascomycota</taxon>
        <taxon>Pezizomycotina</taxon>
        <taxon>Eurotiomycetes</taxon>
        <taxon>Eurotiomycetidae</taxon>
        <taxon>Eurotiales</taxon>
        <taxon>Aspergillaceae</taxon>
        <taxon>Aspergillus</taxon>
    </lineage>
</organism>
<feature type="compositionally biased region" description="Polar residues" evidence="5">
    <location>
        <begin position="199"/>
        <end position="208"/>
    </location>
</feature>
<keyword evidence="7" id="KW-0732">Signal</keyword>
<dbReference type="RefSeq" id="XP_041555297.1">
    <property type="nucleotide sequence ID" value="XM_041702520.1"/>
</dbReference>
<dbReference type="AlphaFoldDB" id="A0A7R7XLJ7"/>
<gene>
    <name evidence="8" type="ORF">APUU_31328A</name>
</gene>
<feature type="region of interest" description="Disordered" evidence="5">
    <location>
        <begin position="191"/>
        <end position="242"/>
    </location>
</feature>
<keyword evidence="2 6" id="KW-0812">Transmembrane</keyword>
<reference evidence="8" key="1">
    <citation type="submission" date="2021-01" db="EMBL/GenBank/DDBJ databases">
        <authorList>
            <consortium name="Aspergillus puulaauensis MK2 genome sequencing consortium"/>
            <person name="Kazuki M."/>
            <person name="Futagami T."/>
        </authorList>
    </citation>
    <scope>NUCLEOTIDE SEQUENCE</scope>
    <source>
        <strain evidence="8">MK2</strain>
    </source>
</reference>
<dbReference type="InterPro" id="IPR051694">
    <property type="entry name" value="Immunoregulatory_rcpt-like"/>
</dbReference>
<evidence type="ECO:0000313" key="9">
    <source>
        <dbReference type="Proteomes" id="UP000654913"/>
    </source>
</evidence>
<feature type="compositionally biased region" description="Low complexity" evidence="5">
    <location>
        <begin position="152"/>
        <end position="163"/>
    </location>
</feature>
<feature type="compositionally biased region" description="Pro residues" evidence="5">
    <location>
        <begin position="210"/>
        <end position="232"/>
    </location>
</feature>
<comment type="subcellular location">
    <subcellularLocation>
        <location evidence="1">Membrane</location>
        <topology evidence="1">Single-pass membrane protein</topology>
    </subcellularLocation>
</comment>
<evidence type="ECO:0000256" key="2">
    <source>
        <dbReference type="ARBA" id="ARBA00022692"/>
    </source>
</evidence>
<evidence type="ECO:0000256" key="7">
    <source>
        <dbReference type="SAM" id="SignalP"/>
    </source>
</evidence>
<evidence type="ECO:0000256" key="4">
    <source>
        <dbReference type="ARBA" id="ARBA00023136"/>
    </source>
</evidence>
<evidence type="ECO:0000256" key="6">
    <source>
        <dbReference type="SAM" id="Phobius"/>
    </source>
</evidence>
<proteinExistence type="predicted"/>
<feature type="chain" id="PRO_5031303985" evidence="7">
    <location>
        <begin position="26"/>
        <end position="353"/>
    </location>
</feature>
<sequence>MPPKRSKASLLSTALLLLLLPTTQAWTFIWTDSKGSTTIEPPGNWDEVGHPCKEIDHPKGAWYEFDAEDDRQITIYLYSSKDCSGGAKGYATNLKEGNSSVPLRSYEVIDEASSSSSSSFATSTSTSTSTETPTATATGSTTPTPTPDDEGSSSGSGSDSDSISPGAIGGIVAGVVVGSGVIGAIIYLARQRRKESSRPEYNSASISNPRPGPGSGPGPSPSPGPGPQPPTRSPTGGSNMIAAPYVQNNHEPYSPTAIDAYVQQPLPYSPLDSAHPGGHGGWPVKSPLYNPESAPGPPPGYIQHQHQGHGHGQQFTAELDGGAELQELSSTHMVSEIDGRSRGTSVYYGDRKI</sequence>
<feature type="transmembrane region" description="Helical" evidence="6">
    <location>
        <begin position="167"/>
        <end position="189"/>
    </location>
</feature>
<dbReference type="KEGG" id="apuu:APUU_31328A"/>
<evidence type="ECO:0000256" key="3">
    <source>
        <dbReference type="ARBA" id="ARBA00022989"/>
    </source>
</evidence>
<dbReference type="OrthoDB" id="4508480at2759"/>
<dbReference type="PANTHER" id="PTHR15549">
    <property type="entry name" value="PAIRED IMMUNOGLOBULIN-LIKE TYPE 2 RECEPTOR"/>
    <property type="match status" value="1"/>
</dbReference>
<dbReference type="GO" id="GO:0071944">
    <property type="term" value="C:cell periphery"/>
    <property type="evidence" value="ECO:0007669"/>
    <property type="project" value="UniProtKB-ARBA"/>
</dbReference>
<keyword evidence="3 6" id="KW-1133">Transmembrane helix</keyword>
<dbReference type="EMBL" id="AP024445">
    <property type="protein sequence ID" value="BCS23103.1"/>
    <property type="molecule type" value="Genomic_DNA"/>
</dbReference>
<accession>A0A7R7XLJ7</accession>
<protein>
    <submittedName>
        <fullName evidence="8">Uncharacterized protein</fullName>
    </submittedName>
</protein>
<feature type="region of interest" description="Disordered" evidence="5">
    <location>
        <begin position="114"/>
        <end position="163"/>
    </location>
</feature>
<feature type="compositionally biased region" description="Low complexity" evidence="5">
    <location>
        <begin position="114"/>
        <end position="143"/>
    </location>
</feature>
<keyword evidence="4 6" id="KW-0472">Membrane</keyword>
<name>A0A7R7XLJ7_9EURO</name>